<comment type="caution">
    <text evidence="1">The sequence shown here is derived from an EMBL/GenBank/DDBJ whole genome shotgun (WGS) entry which is preliminary data.</text>
</comment>
<organism evidence="1 2">
    <name type="scientific">Hibiscus sabdariffa</name>
    <name type="common">roselle</name>
    <dbReference type="NCBI Taxonomy" id="183260"/>
    <lineage>
        <taxon>Eukaryota</taxon>
        <taxon>Viridiplantae</taxon>
        <taxon>Streptophyta</taxon>
        <taxon>Embryophyta</taxon>
        <taxon>Tracheophyta</taxon>
        <taxon>Spermatophyta</taxon>
        <taxon>Magnoliopsida</taxon>
        <taxon>eudicotyledons</taxon>
        <taxon>Gunneridae</taxon>
        <taxon>Pentapetalae</taxon>
        <taxon>rosids</taxon>
        <taxon>malvids</taxon>
        <taxon>Malvales</taxon>
        <taxon>Malvaceae</taxon>
        <taxon>Malvoideae</taxon>
        <taxon>Hibiscus</taxon>
    </lineage>
</organism>
<keyword evidence="2" id="KW-1185">Reference proteome</keyword>
<accession>A0ABR2CGE4</accession>
<name>A0ABR2CGE4_9ROSI</name>
<evidence type="ECO:0000313" key="2">
    <source>
        <dbReference type="Proteomes" id="UP001472677"/>
    </source>
</evidence>
<reference evidence="1 2" key="1">
    <citation type="journal article" date="2024" name="G3 (Bethesda)">
        <title>Genome assembly of Hibiscus sabdariffa L. provides insights into metabolisms of medicinal natural products.</title>
        <authorList>
            <person name="Kim T."/>
        </authorList>
    </citation>
    <scope>NUCLEOTIDE SEQUENCE [LARGE SCALE GENOMIC DNA]</scope>
    <source>
        <strain evidence="1">TK-2024</strain>
        <tissue evidence="1">Old leaves</tissue>
    </source>
</reference>
<evidence type="ECO:0000313" key="1">
    <source>
        <dbReference type="EMBL" id="KAK8518614.1"/>
    </source>
</evidence>
<dbReference type="EMBL" id="JBBPBM010000052">
    <property type="protein sequence ID" value="KAK8518614.1"/>
    <property type="molecule type" value="Genomic_DNA"/>
</dbReference>
<dbReference type="Proteomes" id="UP001472677">
    <property type="component" value="Unassembled WGS sequence"/>
</dbReference>
<gene>
    <name evidence="1" type="ORF">V6N12_011864</name>
</gene>
<protein>
    <submittedName>
        <fullName evidence="1">Uncharacterized protein</fullName>
    </submittedName>
</protein>
<sequence length="115" mass="13088">MVFIGGVALAAGVRELLRIVVEASTTAAMYHGNLKEPKLVRNCCKSQLVECDDQKLKKLLERFHHHHRIMQTQPKLITLKLNVKNHTGIYPLLFSSSNLKRNGFRVLEGALYNYT</sequence>
<proteinExistence type="predicted"/>